<protein>
    <recommendedName>
        <fullName evidence="4">DEAD/DEAH box helicase</fullName>
    </recommendedName>
</protein>
<evidence type="ECO:0000313" key="3">
    <source>
        <dbReference type="Proteomes" id="UP001338137"/>
    </source>
</evidence>
<keyword evidence="3" id="KW-1185">Reference proteome</keyword>
<gene>
    <name evidence="2" type="ORF">P4I72_29120</name>
</gene>
<comment type="caution">
    <text evidence="2">The sequence shown here is derived from an EMBL/GenBank/DDBJ whole genome shotgun (WGS) entry which is preliminary data.</text>
</comment>
<accession>A0ABU6GB12</accession>
<feature type="non-terminal residue" evidence="2">
    <location>
        <position position="1"/>
    </location>
</feature>
<dbReference type="Proteomes" id="UP001338137">
    <property type="component" value="Unassembled WGS sequence"/>
</dbReference>
<evidence type="ECO:0000313" key="2">
    <source>
        <dbReference type="EMBL" id="MEC0231165.1"/>
    </source>
</evidence>
<sequence length="93" mass="9446">TPWSDSRGKGRGGKARGPKLSEGGSLSQRLESVGAGRTESGVPRGESKRGRGAVSLGGEAPAGGSDWASGVNALAKGGRRRSDDGDGSKKRRR</sequence>
<organism evidence="2 3">
    <name type="scientific">Paenibacillus alba</name>
    <dbReference type="NCBI Taxonomy" id="1197127"/>
    <lineage>
        <taxon>Bacteria</taxon>
        <taxon>Bacillati</taxon>
        <taxon>Bacillota</taxon>
        <taxon>Bacilli</taxon>
        <taxon>Bacillales</taxon>
        <taxon>Paenibacillaceae</taxon>
        <taxon>Paenibacillus</taxon>
    </lineage>
</organism>
<evidence type="ECO:0008006" key="4">
    <source>
        <dbReference type="Google" id="ProtNLM"/>
    </source>
</evidence>
<name>A0ABU6GB12_9BACL</name>
<feature type="region of interest" description="Disordered" evidence="1">
    <location>
        <begin position="1"/>
        <end position="93"/>
    </location>
</feature>
<dbReference type="EMBL" id="JARLKY010000087">
    <property type="protein sequence ID" value="MEC0231165.1"/>
    <property type="molecule type" value="Genomic_DNA"/>
</dbReference>
<feature type="compositionally biased region" description="Basic and acidic residues" evidence="1">
    <location>
        <begin position="80"/>
        <end position="93"/>
    </location>
</feature>
<proteinExistence type="predicted"/>
<evidence type="ECO:0000256" key="1">
    <source>
        <dbReference type="SAM" id="MobiDB-lite"/>
    </source>
</evidence>
<dbReference type="RefSeq" id="WP_326075107.1">
    <property type="nucleotide sequence ID" value="NZ_JARLKY010000087.1"/>
</dbReference>
<reference evidence="2 3" key="1">
    <citation type="submission" date="2023-03" db="EMBL/GenBank/DDBJ databases">
        <title>Bacillus Genome Sequencing.</title>
        <authorList>
            <person name="Dunlap C."/>
        </authorList>
    </citation>
    <scope>NUCLEOTIDE SEQUENCE [LARGE SCALE GENOMIC DNA]</scope>
    <source>
        <strain evidence="2 3">BD-533</strain>
    </source>
</reference>